<gene>
    <name evidence="2" type="ORF">LY60_02145</name>
</gene>
<dbReference type="Pfam" id="PF12146">
    <property type="entry name" value="Hydrolase_4"/>
    <property type="match status" value="1"/>
</dbReference>
<dbReference type="InterPro" id="IPR000073">
    <property type="entry name" value="AB_hydrolase_1"/>
</dbReference>
<dbReference type="EMBL" id="VLKH01000005">
    <property type="protein sequence ID" value="TWH79826.1"/>
    <property type="molecule type" value="Genomic_DNA"/>
</dbReference>
<evidence type="ECO:0000259" key="1">
    <source>
        <dbReference type="Pfam" id="PF12146"/>
    </source>
</evidence>
<keyword evidence="3" id="KW-1185">Reference proteome</keyword>
<dbReference type="SUPFAM" id="SSF53474">
    <property type="entry name" value="alpha/beta-Hydrolases"/>
    <property type="match status" value="1"/>
</dbReference>
<dbReference type="InterPro" id="IPR029058">
    <property type="entry name" value="AB_hydrolase_fold"/>
</dbReference>
<dbReference type="Gene3D" id="3.40.50.1820">
    <property type="entry name" value="alpha/beta hydrolase"/>
    <property type="match status" value="1"/>
</dbReference>
<dbReference type="InterPro" id="IPR022742">
    <property type="entry name" value="Hydrolase_4"/>
</dbReference>
<comment type="caution">
    <text evidence="2">The sequence shown here is derived from an EMBL/GenBank/DDBJ whole genome shotgun (WGS) entry which is preliminary data.</text>
</comment>
<evidence type="ECO:0000313" key="3">
    <source>
        <dbReference type="Proteomes" id="UP000315343"/>
    </source>
</evidence>
<protein>
    <submittedName>
        <fullName evidence="2">Lysophospholipase</fullName>
    </submittedName>
</protein>
<dbReference type="RefSeq" id="WP_145083157.1">
    <property type="nucleotide sequence ID" value="NZ_JAYFNS010000022.1"/>
</dbReference>
<dbReference type="OrthoDB" id="9806902at2"/>
<dbReference type="Proteomes" id="UP000315343">
    <property type="component" value="Unassembled WGS sequence"/>
</dbReference>
<accession>A0A562J9G5</accession>
<dbReference type="PANTHER" id="PTHR11614">
    <property type="entry name" value="PHOSPHOLIPASE-RELATED"/>
    <property type="match status" value="1"/>
</dbReference>
<feature type="domain" description="Serine aminopeptidase S33" evidence="1">
    <location>
        <begin position="24"/>
        <end position="251"/>
    </location>
</feature>
<sequence length="270" mass="30440">MNSEFFVPSFDNTKLFAKKDIPSEPKGIVLIVHGLCEHQGRYDYLTKKLNESGYGVFRFDHRGHGRSEGKKVFYSNFNELIDDVNFFADMAKNEYPSIPLFVLGHSMGGFAVSMFGIKYPGKANGFVMSGALTRNNIGLASDLPRDLPVDTYFPNELGGGVCSDPNVVEAYANDPYVEKQISAGLFYEVFKGVEWVKENSEKFADPVLLLHGCNDGLVSEKDSRDFFGDISSKDKSLKIYPLLFHEIYNEPVRDEVILDTTNWLDKRINQ</sequence>
<reference evidence="2 3" key="1">
    <citation type="submission" date="2019-07" db="EMBL/GenBank/DDBJ databases">
        <title>Genomic Encyclopedia of Type Strains, Phase I: the one thousand microbial genomes (KMG-I) project.</title>
        <authorList>
            <person name="Kyrpides N."/>
        </authorList>
    </citation>
    <scope>NUCLEOTIDE SEQUENCE [LARGE SCALE GENOMIC DNA]</scope>
    <source>
        <strain evidence="2 3">DSM 13558</strain>
    </source>
</reference>
<dbReference type="AlphaFoldDB" id="A0A562J9G5"/>
<evidence type="ECO:0000313" key="2">
    <source>
        <dbReference type="EMBL" id="TWH79826.1"/>
    </source>
</evidence>
<name>A0A562J9G5_9FIRM</name>
<organism evidence="2 3">
    <name type="scientific">Sedimentibacter saalensis</name>
    <dbReference type="NCBI Taxonomy" id="130788"/>
    <lineage>
        <taxon>Bacteria</taxon>
        <taxon>Bacillati</taxon>
        <taxon>Bacillota</taxon>
        <taxon>Tissierellia</taxon>
        <taxon>Sedimentibacter</taxon>
    </lineage>
</organism>
<dbReference type="InterPro" id="IPR051044">
    <property type="entry name" value="MAG_DAG_Lipase"/>
</dbReference>
<proteinExistence type="predicted"/>
<dbReference type="PRINTS" id="PR00111">
    <property type="entry name" value="ABHYDROLASE"/>
</dbReference>